<sequence length="177" mass="17854">MPSIYSVLAFATAITALPSLQQARDVSTVLANLETIDEDTNSLTSALTTWGGDALGALTIGADVNTIEADVNSATAEADTEAQADSADSTTILDYTSGTLGPDIIAALDALTAHQADFASLGLTADVLQDLQTLQADVDALGAALVTLASDDTQAEATTIVAEVDAAFASAEAVFSS</sequence>
<evidence type="ECO:0000256" key="1">
    <source>
        <dbReference type="SAM" id="SignalP"/>
    </source>
</evidence>
<dbReference type="GO" id="GO:0005576">
    <property type="term" value="C:extracellular region"/>
    <property type="evidence" value="ECO:0007669"/>
    <property type="project" value="TreeGrafter"/>
</dbReference>
<protein>
    <submittedName>
        <fullName evidence="2">Hydrophobic surface binding protein A-domain-containing protein</fullName>
    </submittedName>
</protein>
<dbReference type="EMBL" id="KZ678431">
    <property type="protein sequence ID" value="PSR87264.1"/>
    <property type="molecule type" value="Genomic_DNA"/>
</dbReference>
<reference evidence="2 3" key="1">
    <citation type="journal article" date="2018" name="Mycol. Prog.">
        <title>Coniella lustricola, a new species from submerged detritus.</title>
        <authorList>
            <person name="Raudabaugh D.B."/>
            <person name="Iturriaga T."/>
            <person name="Carver A."/>
            <person name="Mondo S."/>
            <person name="Pangilinan J."/>
            <person name="Lipzen A."/>
            <person name="He G."/>
            <person name="Amirebrahimi M."/>
            <person name="Grigoriev I.V."/>
            <person name="Miller A.N."/>
        </authorList>
    </citation>
    <scope>NUCLEOTIDE SEQUENCE [LARGE SCALE GENOMIC DNA]</scope>
    <source>
        <strain evidence="2 3">B22-T-1</strain>
    </source>
</reference>
<dbReference type="InParanoid" id="A0A2T3A9M6"/>
<dbReference type="Pfam" id="PF12296">
    <property type="entry name" value="HsbA"/>
    <property type="match status" value="1"/>
</dbReference>
<dbReference type="PANTHER" id="PTHR38123:SF1">
    <property type="entry name" value="HYDROPHOBIC SURFACE BINDING PROTEIN"/>
    <property type="match status" value="1"/>
</dbReference>
<evidence type="ECO:0000313" key="3">
    <source>
        <dbReference type="Proteomes" id="UP000241462"/>
    </source>
</evidence>
<dbReference type="Proteomes" id="UP000241462">
    <property type="component" value="Unassembled WGS sequence"/>
</dbReference>
<evidence type="ECO:0000313" key="2">
    <source>
        <dbReference type="EMBL" id="PSR87264.1"/>
    </source>
</evidence>
<dbReference type="AlphaFoldDB" id="A0A2T3A9M6"/>
<feature type="chain" id="PRO_5015449812" evidence="1">
    <location>
        <begin position="24"/>
        <end position="177"/>
    </location>
</feature>
<organism evidence="2 3">
    <name type="scientific">Coniella lustricola</name>
    <dbReference type="NCBI Taxonomy" id="2025994"/>
    <lineage>
        <taxon>Eukaryota</taxon>
        <taxon>Fungi</taxon>
        <taxon>Dikarya</taxon>
        <taxon>Ascomycota</taxon>
        <taxon>Pezizomycotina</taxon>
        <taxon>Sordariomycetes</taxon>
        <taxon>Sordariomycetidae</taxon>
        <taxon>Diaporthales</taxon>
        <taxon>Schizoparmaceae</taxon>
        <taxon>Coniella</taxon>
    </lineage>
</organism>
<keyword evidence="1" id="KW-0732">Signal</keyword>
<dbReference type="InterPro" id="IPR021054">
    <property type="entry name" value="Cell_wall_mannoprotein_1"/>
</dbReference>
<dbReference type="OrthoDB" id="3485059at2759"/>
<feature type="signal peptide" evidence="1">
    <location>
        <begin position="1"/>
        <end position="23"/>
    </location>
</feature>
<keyword evidence="3" id="KW-1185">Reference proteome</keyword>
<proteinExistence type="predicted"/>
<dbReference type="Gene3D" id="1.20.1280.140">
    <property type="match status" value="1"/>
</dbReference>
<dbReference type="PANTHER" id="PTHR38123">
    <property type="entry name" value="CELL WALL SERINE-THREONINE-RICH GALACTOMANNOPROTEIN MP1 (AFU_ORTHOLOGUE AFUA_4G03240)"/>
    <property type="match status" value="1"/>
</dbReference>
<accession>A0A2T3A9M6</accession>
<name>A0A2T3A9M6_9PEZI</name>
<gene>
    <name evidence="2" type="ORF">BD289DRAFT_242076</name>
</gene>